<dbReference type="Pfam" id="PF10025">
    <property type="entry name" value="DUF2267"/>
    <property type="match status" value="1"/>
</dbReference>
<proteinExistence type="predicted"/>
<feature type="region of interest" description="Disordered" evidence="1">
    <location>
        <begin position="111"/>
        <end position="145"/>
    </location>
</feature>
<feature type="region of interest" description="Disordered" evidence="1">
    <location>
        <begin position="59"/>
        <end position="79"/>
    </location>
</feature>
<reference evidence="2 3" key="1">
    <citation type="submission" date="2020-04" db="EMBL/GenBank/DDBJ databases">
        <title>Thermobifida alba genome sequencing and assembly.</title>
        <authorList>
            <person name="Luzics S."/>
            <person name="Horvath B."/>
            <person name="Nagy I."/>
            <person name="Toth A."/>
            <person name="Nagy I."/>
            <person name="Kukolya J."/>
        </authorList>
    </citation>
    <scope>NUCLEOTIDE SEQUENCE [LARGE SCALE GENOMIC DNA]</scope>
    <source>
        <strain evidence="2 3">DSM 43795</strain>
    </source>
</reference>
<feature type="compositionally biased region" description="Basic and acidic residues" evidence="1">
    <location>
        <begin position="129"/>
        <end position="145"/>
    </location>
</feature>
<dbReference type="Proteomes" id="UP000832041">
    <property type="component" value="Chromosome"/>
</dbReference>
<sequence>MIAHQELIDRVAAREEVADSEEARRAVHAVVASLSPRLAPEARRDLRRELPKSLWEDLDRGQAASARASGDLAQQVSEELHCPPEHGLRLARAVVSELALASPVLGQEMAESLPEDLADWSRDPVGAQERADTRTAEEPGENRGS</sequence>
<name>A0ABY4KY21_THEAE</name>
<organism evidence="2 3">
    <name type="scientific">Thermobifida alba</name>
    <name type="common">Thermomonospora alba</name>
    <dbReference type="NCBI Taxonomy" id="53522"/>
    <lineage>
        <taxon>Bacteria</taxon>
        <taxon>Bacillati</taxon>
        <taxon>Actinomycetota</taxon>
        <taxon>Actinomycetes</taxon>
        <taxon>Streptosporangiales</taxon>
        <taxon>Nocardiopsidaceae</taxon>
        <taxon>Thermobifida</taxon>
    </lineage>
</organism>
<dbReference type="EMBL" id="CP051627">
    <property type="protein sequence ID" value="UPT20332.1"/>
    <property type="molecule type" value="Genomic_DNA"/>
</dbReference>
<evidence type="ECO:0000313" key="3">
    <source>
        <dbReference type="Proteomes" id="UP000832041"/>
    </source>
</evidence>
<gene>
    <name evidence="2" type="ORF">FOF52_04600</name>
</gene>
<accession>A0ABY4KY21</accession>
<dbReference type="RefSeq" id="WP_248592588.1">
    <property type="nucleotide sequence ID" value="NZ_BAABEB010000012.1"/>
</dbReference>
<evidence type="ECO:0000256" key="1">
    <source>
        <dbReference type="SAM" id="MobiDB-lite"/>
    </source>
</evidence>
<dbReference type="InterPro" id="IPR018727">
    <property type="entry name" value="DUF2267"/>
</dbReference>
<keyword evidence="3" id="KW-1185">Reference proteome</keyword>
<protein>
    <submittedName>
        <fullName evidence="2">DUF2267 domain-containing protein</fullName>
    </submittedName>
</protein>
<evidence type="ECO:0000313" key="2">
    <source>
        <dbReference type="EMBL" id="UPT20332.1"/>
    </source>
</evidence>
<dbReference type="Gene3D" id="1.10.490.110">
    <property type="entry name" value="Uncharacterized conserved protein DUF2267"/>
    <property type="match status" value="1"/>
</dbReference>
<dbReference type="InterPro" id="IPR038282">
    <property type="entry name" value="DUF2267_sf"/>
</dbReference>